<accession>A0A7J5HFY6</accession>
<protein>
    <submittedName>
        <fullName evidence="4">CHAT domain-containing protein</fullName>
    </submittedName>
</protein>
<dbReference type="Proteomes" id="UP000487221">
    <property type="component" value="Unassembled WGS sequence"/>
</dbReference>
<dbReference type="InterPro" id="IPR011990">
    <property type="entry name" value="TPR-like_helical_dom_sf"/>
</dbReference>
<feature type="repeat" description="TPR" evidence="1">
    <location>
        <begin position="530"/>
        <end position="563"/>
    </location>
</feature>
<dbReference type="PANTHER" id="PTHR10098">
    <property type="entry name" value="RAPSYN-RELATED"/>
    <property type="match status" value="1"/>
</dbReference>
<feature type="repeat" description="TPR" evidence="1">
    <location>
        <begin position="109"/>
        <end position="142"/>
    </location>
</feature>
<dbReference type="Pfam" id="PF13424">
    <property type="entry name" value="TPR_12"/>
    <property type="match status" value="3"/>
</dbReference>
<dbReference type="InterPro" id="IPR019734">
    <property type="entry name" value="TPR_rpt"/>
</dbReference>
<dbReference type="Pfam" id="PF13181">
    <property type="entry name" value="TPR_8"/>
    <property type="match status" value="1"/>
</dbReference>
<dbReference type="InterPro" id="IPR024983">
    <property type="entry name" value="CHAT_dom"/>
</dbReference>
<reference evidence="4 5" key="1">
    <citation type="journal article" date="2019" name="Nat. Med.">
        <title>A library of human gut bacterial isolates paired with longitudinal multiomics data enables mechanistic microbiome research.</title>
        <authorList>
            <person name="Poyet M."/>
            <person name="Groussin M."/>
            <person name="Gibbons S.M."/>
            <person name="Avila-Pacheco J."/>
            <person name="Jiang X."/>
            <person name="Kearney S.M."/>
            <person name="Perrotta A.R."/>
            <person name="Berdy B."/>
            <person name="Zhao S."/>
            <person name="Lieberman T.D."/>
            <person name="Swanson P.K."/>
            <person name="Smith M."/>
            <person name="Roesemann S."/>
            <person name="Alexander J.E."/>
            <person name="Rich S.A."/>
            <person name="Livny J."/>
            <person name="Vlamakis H."/>
            <person name="Clish C."/>
            <person name="Bullock K."/>
            <person name="Deik A."/>
            <person name="Scott J."/>
            <person name="Pierce K.A."/>
            <person name="Xavier R.J."/>
            <person name="Alm E.J."/>
        </authorList>
    </citation>
    <scope>NUCLEOTIDE SEQUENCE [LARGE SCALE GENOMIC DNA]</scope>
    <source>
        <strain evidence="4 5">BIOML-A19</strain>
    </source>
</reference>
<dbReference type="Pfam" id="PF12770">
    <property type="entry name" value="CHAT"/>
    <property type="match status" value="1"/>
</dbReference>
<name>A0A7J5HFY6_BACUN</name>
<sequence length="1430" mass="164531">MRLFFLILSLSIGICAHSQNKQALSKSDSLFAKGVELYNQGNYKAAIPLFTESDKIDKAELDSTSNRREYSAMWLGSCYYKLGDEEKAKEIDSISYSLPPIDRRVTVKPDSIMSSASNYIKQQQYKEALNSFQQALQSQRELLGEKHYKLWNTFAHMGNCYYYLKEYEKATRYWHDSFQLLEEYSLQYKIESSTVILENLIHVYSELQNYQAKKESLLKVIPLYEKSPKEKATEDLISLLLEIADCCEKLEEYKEESSYLTEASEKLKAYQGENNESYFMLLYSLAESRGLQNQLLKKESLLHECLNIVNDIDIEQKDLYIASISASLLDISFNLGKYYRASQYCDIFLSKLNNIEFPQQQMPIYRILGAAALVYSNLGNYIKSNKLGLLALEKAQSTFGKESYEYADILSGLSTAFYNLQDYKKASEYQELALFTLRNINKTEDTNYLTGMGKIASLYSSQNNEIKAVEAATETWHIGQALYKEIDYTNIATLVNANLILYKSKEKGMEMTKWLLQLINDKFTDSEEKVHALKYIATMYYQLGNQEKALEIFKQGIELIRERGIAYANYLEAMAQCYQMTSEYDKAIELEEQAIDILRKQSLRDSTLIAYRYHALAEYQYAKGCIDKAFELQYLAIRCLSKKQQNQDSGTIIQLHNILGVWYNKLGIYEKAIEVLNKAKDICIEIYGEKSMIYANIIGNLGNSYGSLGDTQKAFSHTLQSVKIREQISDMNTKGNLIYTHNLACFYNQLGQHQKALELLLDVFNKQKAHGYEDYDSAIASAHNISYAYEFLGDYENAIRYEQKSLSMMLEKIRGKQIMDYTHNLSYLIRYYYKAGKINDAIASIKELLPLSSNIIRQNFSFLTSSERYFMWERMKPEIQLCMQSACTLLDSSLYSTAYDASLIYKGLLLNTNIEFQKLFEKEKNKELSTKFQKLNQLKKQLTSISNEKNKTIIDSLEQKFYQLEKELIKSSKQFGDFTIHLSLTWKDVQKKLKESDTAVEFISYVNAQKQVCYAALLLKKEWASPKLVNIAKEEEIIQKSNNKQNRPYYSSKLGELIWKNIISEANIHEGENIFFSPIGVLYQIPIEYLSFKNNKYVHEVFKLKRLSTTKALCYSSTSNISQQAIVYGGLKYDADTTALVVENKKYTDIPRDLNIQHTFYPDSLNLRDGAKYLPATKIEAEQIKQALENTRLQPALYMDLRGTEESFKALSGKNISMLHIATHGFYWTETEAKQTKDLDFLMMGDNNQSRYVEDKALTRSGLLLSGANIALKGNPLPEGLEDGILTAKELAGLDLRGLDLVVLSACQTGLGEITGDGVFGLQRGFKKAGANTLLMSLWKVDDNATQLLMTQFYKNLLAGKSKFESLREAQKYVRDYEVEIETTPDKRWQSEARQKEKQSKKPMPKEFKKIKKYKDPFYWAAFILLDAID</sequence>
<evidence type="ECO:0000256" key="2">
    <source>
        <dbReference type="SAM" id="MobiDB-lite"/>
    </source>
</evidence>
<dbReference type="SUPFAM" id="SSF48452">
    <property type="entry name" value="TPR-like"/>
    <property type="match status" value="4"/>
</dbReference>
<evidence type="ECO:0000256" key="1">
    <source>
        <dbReference type="PROSITE-ProRule" id="PRU00339"/>
    </source>
</evidence>
<evidence type="ECO:0000313" key="5">
    <source>
        <dbReference type="Proteomes" id="UP000487221"/>
    </source>
</evidence>
<gene>
    <name evidence="4" type="ORF">GAQ44_00740</name>
</gene>
<organism evidence="4 5">
    <name type="scientific">Bacteroides uniformis</name>
    <dbReference type="NCBI Taxonomy" id="820"/>
    <lineage>
        <taxon>Bacteria</taxon>
        <taxon>Pseudomonadati</taxon>
        <taxon>Bacteroidota</taxon>
        <taxon>Bacteroidia</taxon>
        <taxon>Bacteroidales</taxon>
        <taxon>Bacteroidaceae</taxon>
        <taxon>Bacteroides</taxon>
    </lineage>
</organism>
<comment type="caution">
    <text evidence="4">The sequence shown here is derived from an EMBL/GenBank/DDBJ whole genome shotgun (WGS) entry which is preliminary data.</text>
</comment>
<keyword evidence="1" id="KW-0802">TPR repeat</keyword>
<dbReference type="PROSITE" id="PS50005">
    <property type="entry name" value="TPR"/>
    <property type="match status" value="2"/>
</dbReference>
<evidence type="ECO:0000313" key="4">
    <source>
        <dbReference type="EMBL" id="KAB4188634.1"/>
    </source>
</evidence>
<feature type="region of interest" description="Disordered" evidence="2">
    <location>
        <begin position="1386"/>
        <end position="1406"/>
    </location>
</feature>
<proteinExistence type="predicted"/>
<dbReference type="SMART" id="SM00028">
    <property type="entry name" value="TPR"/>
    <property type="match status" value="11"/>
</dbReference>
<feature type="domain" description="CHAT" evidence="3">
    <location>
        <begin position="1053"/>
        <end position="1425"/>
    </location>
</feature>
<dbReference type="PANTHER" id="PTHR10098:SF108">
    <property type="entry name" value="TETRATRICOPEPTIDE REPEAT PROTEIN 28"/>
    <property type="match status" value="1"/>
</dbReference>
<dbReference type="Gene3D" id="1.25.40.10">
    <property type="entry name" value="Tetratricopeptide repeat domain"/>
    <property type="match status" value="7"/>
</dbReference>
<dbReference type="RefSeq" id="WP_151874971.1">
    <property type="nucleotide sequence ID" value="NZ_WCTY01000001.1"/>
</dbReference>
<evidence type="ECO:0000259" key="3">
    <source>
        <dbReference type="Pfam" id="PF12770"/>
    </source>
</evidence>
<dbReference type="EMBL" id="WCTY01000001">
    <property type="protein sequence ID" value="KAB4188634.1"/>
    <property type="molecule type" value="Genomic_DNA"/>
</dbReference>